<protein>
    <submittedName>
        <fullName evidence="2">Uncharacterized protein</fullName>
    </submittedName>
</protein>
<evidence type="ECO:0000313" key="2">
    <source>
        <dbReference type="EMBL" id="OAT56259.1"/>
    </source>
</evidence>
<dbReference type="RefSeq" id="WP_157093502.1">
    <property type="nucleotide sequence ID" value="NZ_LXEU01000004.1"/>
</dbReference>
<comment type="caution">
    <text evidence="2">The sequence shown here is derived from an EMBL/GenBank/DDBJ whole genome shotgun (WGS) entry which is preliminary data.</text>
</comment>
<dbReference type="AlphaFoldDB" id="A0A1B7K7Y2"/>
<reference evidence="2 3" key="1">
    <citation type="submission" date="2016-04" db="EMBL/GenBank/DDBJ databases">
        <title>ATOL: Assembling a taxonomically balanced genome-scale reconstruction of the evolutionary history of the Enterobacteriaceae.</title>
        <authorList>
            <person name="Plunkett G.III."/>
            <person name="Neeno-Eckwall E.C."/>
            <person name="Glasner J.D."/>
            <person name="Perna N.T."/>
        </authorList>
    </citation>
    <scope>NUCLEOTIDE SEQUENCE [LARGE SCALE GENOMIC DNA]</scope>
    <source>
        <strain evidence="2 3">ATCC 51603</strain>
    </source>
</reference>
<accession>A0A1B7K7Y2</accession>
<gene>
    <name evidence="2" type="ORF">M989_00219</name>
</gene>
<organism evidence="2 3">
    <name type="scientific">Kluyvera georgiana ATCC 51603</name>
    <dbReference type="NCBI Taxonomy" id="1354264"/>
    <lineage>
        <taxon>Bacteria</taxon>
        <taxon>Pseudomonadati</taxon>
        <taxon>Pseudomonadota</taxon>
        <taxon>Gammaproteobacteria</taxon>
        <taxon>Enterobacterales</taxon>
        <taxon>Enterobacteriaceae</taxon>
        <taxon>Kluyvera</taxon>
    </lineage>
</organism>
<keyword evidence="3" id="KW-1185">Reference proteome</keyword>
<sequence length="85" mass="9551">MKIDSSNYTLSVLSSYSSTENTERKPLGILRHSGQYSPQAGNRKISDPTLSTVVSLRRGDVMPYYQGKSVAWALIEYDFTELTEN</sequence>
<evidence type="ECO:0000313" key="3">
    <source>
        <dbReference type="Proteomes" id="UP000078386"/>
    </source>
</evidence>
<dbReference type="Proteomes" id="UP000078386">
    <property type="component" value="Unassembled WGS sequence"/>
</dbReference>
<name>A0A1B7K7Y2_9ENTR</name>
<evidence type="ECO:0000256" key="1">
    <source>
        <dbReference type="SAM" id="MobiDB-lite"/>
    </source>
</evidence>
<proteinExistence type="predicted"/>
<dbReference type="PATRIC" id="fig|1354264.4.peg.228"/>
<feature type="region of interest" description="Disordered" evidence="1">
    <location>
        <begin position="15"/>
        <end position="44"/>
    </location>
</feature>
<dbReference type="EMBL" id="LXEU01000004">
    <property type="protein sequence ID" value="OAT56259.1"/>
    <property type="molecule type" value="Genomic_DNA"/>
</dbReference>